<dbReference type="AlphaFoldDB" id="H1YH70"/>
<name>H1YH70_9SPHI</name>
<proteinExistence type="predicted"/>
<evidence type="ECO:0000313" key="3">
    <source>
        <dbReference type="Proteomes" id="UP000002774"/>
    </source>
</evidence>
<organism evidence="2 3">
    <name type="scientific">Mucilaginibacter paludis DSM 18603</name>
    <dbReference type="NCBI Taxonomy" id="714943"/>
    <lineage>
        <taxon>Bacteria</taxon>
        <taxon>Pseudomonadati</taxon>
        <taxon>Bacteroidota</taxon>
        <taxon>Sphingobacteriia</taxon>
        <taxon>Sphingobacteriales</taxon>
        <taxon>Sphingobacteriaceae</taxon>
        <taxon>Mucilaginibacter</taxon>
    </lineage>
</organism>
<dbReference type="STRING" id="714943.Mucpa_0376"/>
<protein>
    <recommendedName>
        <fullName evidence="1">MoxR-vWA-beta-propeller ternary system domain-containing protein</fullName>
    </recommendedName>
</protein>
<dbReference type="eggNOG" id="ENOG50313V0">
    <property type="taxonomic scope" value="Bacteria"/>
</dbReference>
<dbReference type="HOGENOM" id="CLU_089594_0_0_10"/>
<dbReference type="Pfam" id="PF19918">
    <property type="entry name" value="bpX2"/>
    <property type="match status" value="1"/>
</dbReference>
<evidence type="ECO:0000259" key="1">
    <source>
        <dbReference type="Pfam" id="PF19918"/>
    </source>
</evidence>
<gene>
    <name evidence="2" type="ORF">Mucpa_0376</name>
</gene>
<dbReference type="OrthoDB" id="674746at2"/>
<keyword evidence="3" id="KW-1185">Reference proteome</keyword>
<dbReference type="RefSeq" id="WP_008504118.1">
    <property type="nucleotide sequence ID" value="NZ_CM001403.1"/>
</dbReference>
<reference evidence="2" key="1">
    <citation type="submission" date="2011-09" db="EMBL/GenBank/DDBJ databases">
        <title>The permanent draft genome of Mucilaginibacter paludis DSM 18603.</title>
        <authorList>
            <consortium name="US DOE Joint Genome Institute (JGI-PGF)"/>
            <person name="Lucas S."/>
            <person name="Han J."/>
            <person name="Lapidus A."/>
            <person name="Bruce D."/>
            <person name="Goodwin L."/>
            <person name="Pitluck S."/>
            <person name="Peters L."/>
            <person name="Kyrpides N."/>
            <person name="Mavromatis K."/>
            <person name="Ivanova N."/>
            <person name="Mikhailova N."/>
            <person name="Held B."/>
            <person name="Detter J.C."/>
            <person name="Tapia R."/>
            <person name="Han C."/>
            <person name="Land M."/>
            <person name="Hauser L."/>
            <person name="Markowitz V."/>
            <person name="Cheng J.-F."/>
            <person name="Hugenholtz P."/>
            <person name="Woyke T."/>
            <person name="Wu D."/>
            <person name="Tindall B."/>
            <person name="Brambilla E."/>
            <person name="Klenk H.-P."/>
            <person name="Eisen J.A."/>
        </authorList>
    </citation>
    <scope>NUCLEOTIDE SEQUENCE [LARGE SCALE GENOMIC DNA]</scope>
    <source>
        <strain evidence="2">DSM 18603</strain>
    </source>
</reference>
<evidence type="ECO:0000313" key="2">
    <source>
        <dbReference type="EMBL" id="EHQ24572.1"/>
    </source>
</evidence>
<dbReference type="EMBL" id="CM001403">
    <property type="protein sequence ID" value="EHQ24572.1"/>
    <property type="molecule type" value="Genomic_DNA"/>
</dbReference>
<feature type="domain" description="MoxR-vWA-beta-propeller ternary system" evidence="1">
    <location>
        <begin position="8"/>
        <end position="230"/>
    </location>
</feature>
<dbReference type="Proteomes" id="UP000002774">
    <property type="component" value="Chromosome"/>
</dbReference>
<dbReference type="InterPro" id="IPR045552">
    <property type="entry name" value="bpX2"/>
</dbReference>
<sequence length="231" mass="25144">MKEKLIVLEERYRPALGALRGISGLQAAADGKQIWLRGLAAAGSPDKLTASIPVLRWYMMDQQELLFLFGAQTPVGKLPTLNWQPLMAFIPVELPVSAMPGTVKSKMALTLSRSAQVMEPHALVTGLPGWKAYAETAPGVRLAQLQFAVSAKGQVLIMGKPLPAIAGQPYWLNRQMLLPTGFDFNPPAIAALLNPEAAEPEFLMLFDSDGQWEEVPLSAFKPARRSAVRLS</sequence>
<accession>H1YH70</accession>